<evidence type="ECO:0000256" key="1">
    <source>
        <dbReference type="SAM" id="MobiDB-lite"/>
    </source>
</evidence>
<evidence type="ECO:0000313" key="2">
    <source>
        <dbReference type="EMBL" id="VDN81380.1"/>
    </source>
</evidence>
<accession>A0A0N4SX13</accession>
<dbReference type="AlphaFoldDB" id="A0A0N4SX13"/>
<organism evidence="4">
    <name type="scientific">Brugia pahangi</name>
    <name type="common">Filarial nematode worm</name>
    <dbReference type="NCBI Taxonomy" id="6280"/>
    <lineage>
        <taxon>Eukaryota</taxon>
        <taxon>Metazoa</taxon>
        <taxon>Ecdysozoa</taxon>
        <taxon>Nematoda</taxon>
        <taxon>Chromadorea</taxon>
        <taxon>Rhabditida</taxon>
        <taxon>Spirurina</taxon>
        <taxon>Spiruromorpha</taxon>
        <taxon>Filarioidea</taxon>
        <taxon>Onchocercidae</taxon>
        <taxon>Brugia</taxon>
    </lineage>
</organism>
<sequence>MLTEFTITNRGNESKANRRERSIPSAIKENLFFMTTASMKSLQEHALTVQRDSTILSKDIEGTVHM</sequence>
<dbReference type="EMBL" id="UZAD01000008">
    <property type="protein sequence ID" value="VDN81380.1"/>
    <property type="molecule type" value="Genomic_DNA"/>
</dbReference>
<evidence type="ECO:0000313" key="4">
    <source>
        <dbReference type="WBParaSite" id="BPAG_0000019301-mRNA-1"/>
    </source>
</evidence>
<protein>
    <submittedName>
        <fullName evidence="4">Histone H2B</fullName>
    </submittedName>
</protein>
<reference evidence="4" key="1">
    <citation type="submission" date="2017-02" db="UniProtKB">
        <authorList>
            <consortium name="WormBaseParasite"/>
        </authorList>
    </citation>
    <scope>IDENTIFICATION</scope>
</reference>
<name>A0A0N4SX13_BRUPA</name>
<gene>
    <name evidence="2" type="ORF">BPAG_LOCUS194</name>
</gene>
<feature type="compositionally biased region" description="Basic and acidic residues" evidence="1">
    <location>
        <begin position="12"/>
        <end position="22"/>
    </location>
</feature>
<feature type="region of interest" description="Disordered" evidence="1">
    <location>
        <begin position="1"/>
        <end position="22"/>
    </location>
</feature>
<proteinExistence type="predicted"/>
<dbReference type="WBParaSite" id="BPAG_0000019301-mRNA-1">
    <property type="protein sequence ID" value="BPAG_0000019301-mRNA-1"/>
    <property type="gene ID" value="BPAG_0000019301"/>
</dbReference>
<keyword evidence="3" id="KW-1185">Reference proteome</keyword>
<evidence type="ECO:0000313" key="3">
    <source>
        <dbReference type="Proteomes" id="UP000278627"/>
    </source>
</evidence>
<reference evidence="2 3" key="2">
    <citation type="submission" date="2018-11" db="EMBL/GenBank/DDBJ databases">
        <authorList>
            <consortium name="Pathogen Informatics"/>
        </authorList>
    </citation>
    <scope>NUCLEOTIDE SEQUENCE [LARGE SCALE GENOMIC DNA]</scope>
</reference>
<feature type="compositionally biased region" description="Polar residues" evidence="1">
    <location>
        <begin position="1"/>
        <end position="11"/>
    </location>
</feature>
<dbReference type="Proteomes" id="UP000278627">
    <property type="component" value="Unassembled WGS sequence"/>
</dbReference>